<accession>A0A3M7RYU8</accession>
<sequence length="66" mass="8001">MVDYDSKNKLQIRTLITRNQLTWKKLYTCFIRSQIEFAVSSWSPYTKQDKKHLRKFIIEPQKLPVV</sequence>
<organism evidence="1 2">
    <name type="scientific">Brachionus plicatilis</name>
    <name type="common">Marine rotifer</name>
    <name type="synonym">Brachionus muelleri</name>
    <dbReference type="NCBI Taxonomy" id="10195"/>
    <lineage>
        <taxon>Eukaryota</taxon>
        <taxon>Metazoa</taxon>
        <taxon>Spiralia</taxon>
        <taxon>Gnathifera</taxon>
        <taxon>Rotifera</taxon>
        <taxon>Eurotatoria</taxon>
        <taxon>Monogononta</taxon>
        <taxon>Pseudotrocha</taxon>
        <taxon>Ploima</taxon>
        <taxon>Brachionidae</taxon>
        <taxon>Brachionus</taxon>
    </lineage>
</organism>
<protein>
    <recommendedName>
        <fullName evidence="3">RNA-directed DNA polymerase from mobile element jockey-like</fullName>
    </recommendedName>
</protein>
<dbReference type="OrthoDB" id="426210at2759"/>
<evidence type="ECO:0008006" key="3">
    <source>
        <dbReference type="Google" id="ProtNLM"/>
    </source>
</evidence>
<dbReference type="AlphaFoldDB" id="A0A3M7RYU8"/>
<proteinExistence type="predicted"/>
<dbReference type="Proteomes" id="UP000276133">
    <property type="component" value="Unassembled WGS sequence"/>
</dbReference>
<keyword evidence="2" id="KW-1185">Reference proteome</keyword>
<evidence type="ECO:0000313" key="2">
    <source>
        <dbReference type="Proteomes" id="UP000276133"/>
    </source>
</evidence>
<gene>
    <name evidence="1" type="ORF">BpHYR1_012807</name>
</gene>
<evidence type="ECO:0000313" key="1">
    <source>
        <dbReference type="EMBL" id="RNA28642.1"/>
    </source>
</evidence>
<dbReference type="EMBL" id="REGN01002359">
    <property type="protein sequence ID" value="RNA28642.1"/>
    <property type="molecule type" value="Genomic_DNA"/>
</dbReference>
<name>A0A3M7RYU8_BRAPC</name>
<comment type="caution">
    <text evidence="1">The sequence shown here is derived from an EMBL/GenBank/DDBJ whole genome shotgun (WGS) entry which is preliminary data.</text>
</comment>
<reference evidence="1 2" key="1">
    <citation type="journal article" date="2018" name="Sci. Rep.">
        <title>Genomic signatures of local adaptation to the degree of environmental predictability in rotifers.</title>
        <authorList>
            <person name="Franch-Gras L."/>
            <person name="Hahn C."/>
            <person name="Garcia-Roger E.M."/>
            <person name="Carmona M.J."/>
            <person name="Serra M."/>
            <person name="Gomez A."/>
        </authorList>
    </citation>
    <scope>NUCLEOTIDE SEQUENCE [LARGE SCALE GENOMIC DNA]</scope>
    <source>
        <strain evidence="1">HYR1</strain>
    </source>
</reference>